<evidence type="ECO:0000313" key="1">
    <source>
        <dbReference type="EMBL" id="ALV26320.1"/>
    </source>
</evidence>
<dbReference type="EMBL" id="CP013068">
    <property type="protein sequence ID" value="ALV26320.1"/>
    <property type="molecule type" value="Genomic_DNA"/>
</dbReference>
<dbReference type="InterPro" id="IPR010626">
    <property type="entry name" value="DUF1217"/>
</dbReference>
<accession>A0A0L0IVB5</accession>
<dbReference type="RefSeq" id="WP_050474417.1">
    <property type="nucleotide sequence ID" value="NZ_CP013068.1"/>
</dbReference>
<protein>
    <submittedName>
        <fullName evidence="1">Flagellar biosynthesis protein FlgF</fullName>
    </submittedName>
</protein>
<dbReference type="Proteomes" id="UP000064921">
    <property type="component" value="Chromosome"/>
</dbReference>
<dbReference type="SUPFAM" id="SSF158837">
    <property type="entry name" value="AGR C 984p-like"/>
    <property type="match status" value="1"/>
</dbReference>
<reference evidence="1 2" key="1">
    <citation type="submission" date="2015-10" db="EMBL/GenBank/DDBJ databases">
        <title>The world's first case of liver abscess caused by Pannonibacter phragmitetus.</title>
        <authorList>
            <person name="Ming D."/>
            <person name="Wang M."/>
            <person name="Zhou Y."/>
            <person name="Jiang T."/>
            <person name="Hu S."/>
        </authorList>
    </citation>
    <scope>NUCLEOTIDE SEQUENCE [LARGE SCALE GENOMIC DNA]</scope>
    <source>
        <strain evidence="1 2">31801</strain>
    </source>
</reference>
<keyword evidence="2" id="KW-1185">Reference proteome</keyword>
<dbReference type="KEGG" id="pphr:APZ00_03900"/>
<proteinExistence type="predicted"/>
<gene>
    <name evidence="1" type="ORF">APZ00_03900</name>
</gene>
<name>A0A0L0IVB5_9HYPH</name>
<sequence length="262" mass="29738">MMTTLLQYQMVTRDITRTMETTAKDPQVKRESEYYLKTIEDIKSIDEFLDNTRVFKFAMKAFGLEDMDYAKAFMRKALAEGIDSNTSFANKMTDKRYAEFVKTFNFERYGETATKFERVKQAVVDAYVRQTLEESSGNQNEAVRLALYFERKADSITGPYDILADRALAKVVYTSLGLSDSFAMADVDKQAAYLKQRLNMDDFQDPAKLDEFLRRFTIMWDIQNGSPAVNSVPNIILSGTNGTIGIGEDLLAQIQGLKLGGI</sequence>
<evidence type="ECO:0000313" key="2">
    <source>
        <dbReference type="Proteomes" id="UP000064921"/>
    </source>
</evidence>
<organism evidence="1 2">
    <name type="scientific">Pannonibacter phragmitetus</name>
    <dbReference type="NCBI Taxonomy" id="121719"/>
    <lineage>
        <taxon>Bacteria</taxon>
        <taxon>Pseudomonadati</taxon>
        <taxon>Pseudomonadota</taxon>
        <taxon>Alphaproteobacteria</taxon>
        <taxon>Hyphomicrobiales</taxon>
        <taxon>Stappiaceae</taxon>
        <taxon>Pannonibacter</taxon>
    </lineage>
</organism>
<dbReference type="InterPro" id="IPR023157">
    <property type="entry name" value="AGR-C-984p-like_sf"/>
</dbReference>
<keyword evidence="1" id="KW-0969">Cilium</keyword>
<dbReference type="Pfam" id="PF06748">
    <property type="entry name" value="DUF1217"/>
    <property type="match status" value="1"/>
</dbReference>
<keyword evidence="1" id="KW-0966">Cell projection</keyword>
<dbReference type="PATRIC" id="fig|121719.5.peg.1269"/>
<keyword evidence="1" id="KW-0282">Flagellum</keyword>
<dbReference type="Gene3D" id="1.10.3700.10">
    <property type="entry name" value="AGR C 984p-like"/>
    <property type="match status" value="1"/>
</dbReference>
<dbReference type="AlphaFoldDB" id="A0A0L0IVB5"/>
<dbReference type="STRING" id="121719.APZ00_03900"/>